<dbReference type="SMART" id="SM00409">
    <property type="entry name" value="IG"/>
    <property type="match status" value="4"/>
</dbReference>
<dbReference type="CDD" id="cd00096">
    <property type="entry name" value="Ig"/>
    <property type="match status" value="1"/>
</dbReference>
<evidence type="ECO:0000256" key="6">
    <source>
        <dbReference type="ARBA" id="ARBA00023136"/>
    </source>
</evidence>
<feature type="compositionally biased region" description="Low complexity" evidence="9">
    <location>
        <begin position="722"/>
        <end position="735"/>
    </location>
</feature>
<evidence type="ECO:0000256" key="10">
    <source>
        <dbReference type="SAM" id="Phobius"/>
    </source>
</evidence>
<feature type="domain" description="Ig-like" evidence="12">
    <location>
        <begin position="36"/>
        <end position="131"/>
    </location>
</feature>
<feature type="domain" description="Fibronectin type-III" evidence="13">
    <location>
        <begin position="1064"/>
        <end position="1164"/>
    </location>
</feature>
<dbReference type="CDD" id="cd00063">
    <property type="entry name" value="FN3"/>
    <property type="match status" value="6"/>
</dbReference>
<keyword evidence="3 10" id="KW-0812">Transmembrane</keyword>
<keyword evidence="8" id="KW-0325">Glycoprotein</keyword>
<feature type="compositionally biased region" description="Gly residues" evidence="9">
    <location>
        <begin position="1631"/>
        <end position="1644"/>
    </location>
</feature>
<keyword evidence="11" id="KW-0732">Signal</keyword>
<evidence type="ECO:0000259" key="13">
    <source>
        <dbReference type="PROSITE" id="PS50853"/>
    </source>
</evidence>
<dbReference type="InterPro" id="IPR007110">
    <property type="entry name" value="Ig-like_dom"/>
</dbReference>
<dbReference type="PRINTS" id="PR00014">
    <property type="entry name" value="FNTYPEIII"/>
</dbReference>
<dbReference type="RefSeq" id="XP_052754189.1">
    <property type="nucleotide sequence ID" value="XM_052898229.1"/>
</dbReference>
<feature type="domain" description="Fibronectin type-III" evidence="13">
    <location>
        <begin position="729"/>
        <end position="830"/>
    </location>
</feature>
<dbReference type="InterPro" id="IPR003961">
    <property type="entry name" value="FN3_dom"/>
</dbReference>
<evidence type="ECO:0000259" key="12">
    <source>
        <dbReference type="PROSITE" id="PS50835"/>
    </source>
</evidence>
<dbReference type="Pfam" id="PF00041">
    <property type="entry name" value="fn3"/>
    <property type="match status" value="3"/>
</dbReference>
<keyword evidence="5 10" id="KW-1133">Transmembrane helix</keyword>
<feature type="chain" id="PRO_5046411427" evidence="11">
    <location>
        <begin position="30"/>
        <end position="1746"/>
    </location>
</feature>
<dbReference type="Pfam" id="PF07679">
    <property type="entry name" value="I-set"/>
    <property type="match status" value="1"/>
</dbReference>
<evidence type="ECO:0000313" key="15">
    <source>
        <dbReference type="RefSeq" id="XP_052754189.1"/>
    </source>
</evidence>
<evidence type="ECO:0000256" key="2">
    <source>
        <dbReference type="ARBA" id="ARBA00009588"/>
    </source>
</evidence>
<feature type="region of interest" description="Disordered" evidence="9">
    <location>
        <begin position="1625"/>
        <end position="1648"/>
    </location>
</feature>
<protein>
    <submittedName>
        <fullName evidence="15">LOW QUALITY PROTEIN: neogenin-like</fullName>
    </submittedName>
</protein>
<evidence type="ECO:0000256" key="3">
    <source>
        <dbReference type="ARBA" id="ARBA00022692"/>
    </source>
</evidence>
<evidence type="ECO:0000256" key="5">
    <source>
        <dbReference type="ARBA" id="ARBA00022989"/>
    </source>
</evidence>
<sequence length="1746" mass="186201">MCRTGMCRFGIGNWIFLVASIHLFTYVQGGDDQLDPGVRFLSEPLDAVVAEGDSTTLACSAAAHHPTRLTWRHSITAPPTRDHTLSLTDKYRKQLTNGSLQIEKMSATLAGQYQCVVTVDGVGTIVSRVATIFLAELPVLTPGPRSVLGALGGTALLTCTMRPAQQARVALRVLLPATATPDRRVYGAARLHTAPPTLKLNVTWLKNGSPLRLEEGRVSITASGALEVETLRLDDQASYACRVALAHRLDKYVTGQPTELVVSAEAGSAESPPRFIATPQPLTVMEGASATFDCAAAGNPKPEITWLNNGIAIDLNDLDSRFYLVGSGSLRVQSARALDAGAYTCRAHSRLDSADCTTQLHVLTPPRVQLHSGPVVKAHTRGDVTLRCEARGRPPPSLAWLKDGEPLTPNNHDIAIVDGSLRIQGVLAVDAGMFQCAARSPAGAAAAALRLAVLPPRDDTRLSKSTKKLNTTHILKTLITVDFDTTDPTLDSNFLGETSSAYTPVPDMYFDEDVFHAAEDLDLDALRSNASIVSAPKSLKAVLVKHRFVTLSWEEPEHIAEELMGYAVMYRVKGSERERVWRGGAARHETNVPVQPATTYQFVLRAITARALSPPSQMIEVTTPEEELTYGPPTGFRVETLGPHAIRAIWEPPAPLEHVTGVVPPPTKYQVYCTEVETGREQVQVVEALAATLGGLRAAAEYSVRVAAAGGGPAGPRRARTASDAPAAPPSNVSAAPAGAASILVRWEAPPVRTHRGPLTGYKLRYRPVAPGGVGGTRRKADSLTTPADARRAELRDLETGTTYQIRVCAINANGSGPFSEWVTATTLQQLLDETRVPGKPPPLTTRAGRDWISVWWSEEGGGDGSGGVVVRSYWLGWGLGVPDEQSRQLAAHQHSHVIRSLEPNSEYVISLRAGNSLGLGPPVYATVRTRPAAAEGDEPDLGDGDGDDPDGDDEDEEDEPPPLIPPVGLKAIMLSGTTAVLYWTDPTLAKGQTATDGRRYVVRWAAAGGRPRYFNASDLNCMLDDLRPYTTYEFAVKLIKGGRESPWSMLASNTSLEATPGGPPRELRIIPAAPAARAVDLAWQPPAKPNGRITGYVVMYAIQRSGAAAGGEEWTPVAVGGDRVRARVDRLRPRTTYAFKVQARNARGLGPFSQSVAYTTPLEAGEGGGLASATSAWLWASAGGACAGAAVLLLAAALALSLCCRRAPAPLSPDTSTYQKSSASAAIKPPDLWIHHDQMELKHMDKSLHSSASKSTAYTLFFIQLRMANMLTAHLMESGNRPLSAGSTEGSALAASTLTLGRAGGGGGGGGGGAGGEYEPARHPPPASLASLASLDRRHYVPTYVELQNEVETVVKNDKQRGKFVNLKFYIYLSDRDRCDGYVCMYLHICICMFFLIAVIFCLIKIKKYISPTCPTFLITFLLYFFIFSLCLVFFPVCVAYFNLCLCYVVYILLWAGRVDSRRSPSCGGSDESAVRSSPSAPRCERCDRYEYRPMTGVGVGVGVGVGGAGCAATCDRRPHARHALVDQSTPLLAGVAPLGSPQSSLHPQHPLHQHSQHPHQHPQHPPPAPCGSGTCPLGAACSAPTPPTGGPGGAGGDIYACAARERGHYVAYEPLGHYTHRDSLSSEAAGGGGGGGGGGGSLQRGRGACSAMHSFALQDAASDHSTPSHSRGSVRETSPYKKSASSSPGHIPNRLQLGGGVPHCAEELEPLTPSRSTERLHREMQNLEGLMKDLSAITQQQFHC</sequence>
<evidence type="ECO:0000256" key="8">
    <source>
        <dbReference type="ARBA" id="ARBA00023180"/>
    </source>
</evidence>
<feature type="domain" description="Fibronectin type-III" evidence="13">
    <location>
        <begin position="535"/>
        <end position="626"/>
    </location>
</feature>
<feature type="domain" description="Fibronectin type-III" evidence="13">
    <location>
        <begin position="632"/>
        <end position="728"/>
    </location>
</feature>
<feature type="signal peptide" evidence="11">
    <location>
        <begin position="1"/>
        <end position="29"/>
    </location>
</feature>
<dbReference type="Pfam" id="PF13927">
    <property type="entry name" value="Ig_3"/>
    <property type="match status" value="2"/>
</dbReference>
<feature type="region of interest" description="Disordered" evidence="9">
    <location>
        <begin position="1661"/>
        <end position="1703"/>
    </location>
</feature>
<evidence type="ECO:0000256" key="9">
    <source>
        <dbReference type="SAM" id="MobiDB-lite"/>
    </source>
</evidence>
<dbReference type="InterPro" id="IPR010560">
    <property type="entry name" value="Neogenin_C"/>
</dbReference>
<dbReference type="SUPFAM" id="SSF48726">
    <property type="entry name" value="Immunoglobulin"/>
    <property type="match status" value="4"/>
</dbReference>
<keyword evidence="6 10" id="KW-0472">Membrane</keyword>
<feature type="domain" description="Fibronectin type-III" evidence="13">
    <location>
        <begin position="966"/>
        <end position="1059"/>
    </location>
</feature>
<dbReference type="PANTHER" id="PTHR44170">
    <property type="entry name" value="PROTEIN SIDEKICK"/>
    <property type="match status" value="1"/>
</dbReference>
<dbReference type="Gene3D" id="2.60.40.10">
    <property type="entry name" value="Immunoglobulins"/>
    <property type="match status" value="10"/>
</dbReference>
<dbReference type="PANTHER" id="PTHR44170:SF54">
    <property type="entry name" value="FI24025P1"/>
    <property type="match status" value="1"/>
</dbReference>
<dbReference type="InterPro" id="IPR013783">
    <property type="entry name" value="Ig-like_fold"/>
</dbReference>
<feature type="transmembrane region" description="Helical" evidence="10">
    <location>
        <begin position="1442"/>
        <end position="1458"/>
    </location>
</feature>
<feature type="domain" description="Ig-like" evidence="12">
    <location>
        <begin position="366"/>
        <end position="452"/>
    </location>
</feature>
<dbReference type="InterPro" id="IPR013098">
    <property type="entry name" value="Ig_I-set"/>
</dbReference>
<feature type="compositionally biased region" description="Acidic residues" evidence="9">
    <location>
        <begin position="936"/>
        <end position="961"/>
    </location>
</feature>
<dbReference type="PROSITE" id="PS50853">
    <property type="entry name" value="FN3"/>
    <property type="match status" value="6"/>
</dbReference>
<evidence type="ECO:0000256" key="11">
    <source>
        <dbReference type="SAM" id="SignalP"/>
    </source>
</evidence>
<organism evidence="14 15">
    <name type="scientific">Galleria mellonella</name>
    <name type="common">Greater wax moth</name>
    <dbReference type="NCBI Taxonomy" id="7137"/>
    <lineage>
        <taxon>Eukaryota</taxon>
        <taxon>Metazoa</taxon>
        <taxon>Ecdysozoa</taxon>
        <taxon>Arthropoda</taxon>
        <taxon>Hexapoda</taxon>
        <taxon>Insecta</taxon>
        <taxon>Pterygota</taxon>
        <taxon>Neoptera</taxon>
        <taxon>Endopterygota</taxon>
        <taxon>Lepidoptera</taxon>
        <taxon>Glossata</taxon>
        <taxon>Ditrysia</taxon>
        <taxon>Pyraloidea</taxon>
        <taxon>Pyralidae</taxon>
        <taxon>Galleriinae</taxon>
        <taxon>Galleria</taxon>
    </lineage>
</organism>
<keyword evidence="14" id="KW-1185">Reference proteome</keyword>
<keyword evidence="4" id="KW-0677">Repeat</keyword>
<feature type="compositionally biased region" description="Basic residues" evidence="9">
    <location>
        <begin position="1551"/>
        <end position="1564"/>
    </location>
</feature>
<feature type="transmembrane region" description="Helical" evidence="10">
    <location>
        <begin position="1386"/>
        <end position="1405"/>
    </location>
</feature>
<dbReference type="InterPro" id="IPR003598">
    <property type="entry name" value="Ig_sub2"/>
</dbReference>
<keyword evidence="7" id="KW-1015">Disulfide bond</keyword>
<feature type="region of interest" description="Disordered" evidence="9">
    <location>
        <begin position="933"/>
        <end position="968"/>
    </location>
</feature>
<feature type="domain" description="Ig-like" evidence="12">
    <location>
        <begin position="138"/>
        <end position="254"/>
    </location>
</feature>
<dbReference type="Pfam" id="PF06583">
    <property type="entry name" value="Neogenin_C"/>
    <property type="match status" value="2"/>
</dbReference>
<dbReference type="InterPro" id="IPR003599">
    <property type="entry name" value="Ig_sub"/>
</dbReference>
<dbReference type="SUPFAM" id="SSF49265">
    <property type="entry name" value="Fibronectin type III"/>
    <property type="match status" value="4"/>
</dbReference>
<dbReference type="SMART" id="SM00408">
    <property type="entry name" value="IGc2"/>
    <property type="match status" value="3"/>
</dbReference>
<dbReference type="InterPro" id="IPR036179">
    <property type="entry name" value="Ig-like_dom_sf"/>
</dbReference>
<dbReference type="GeneID" id="113514731"/>
<feature type="domain" description="Ig-like" evidence="12">
    <location>
        <begin position="273"/>
        <end position="364"/>
    </location>
</feature>
<gene>
    <name evidence="15" type="primary">LOC113514731</name>
</gene>
<dbReference type="InterPro" id="IPR036116">
    <property type="entry name" value="FN3_sf"/>
</dbReference>
<feature type="transmembrane region" description="Helical" evidence="10">
    <location>
        <begin position="1417"/>
        <end position="1436"/>
    </location>
</feature>
<evidence type="ECO:0000256" key="7">
    <source>
        <dbReference type="ARBA" id="ARBA00023157"/>
    </source>
</evidence>
<feature type="region of interest" description="Disordered" evidence="9">
    <location>
        <begin position="1537"/>
        <end position="1573"/>
    </location>
</feature>
<accession>A0ABM3MS54</accession>
<comment type="similarity">
    <text evidence="2">Belongs to the immunoglobulin superfamily. DCC family.</text>
</comment>
<proteinExistence type="inferred from homology"/>
<dbReference type="PROSITE" id="PS50835">
    <property type="entry name" value="IG_LIKE"/>
    <property type="match status" value="4"/>
</dbReference>
<dbReference type="Proteomes" id="UP001652740">
    <property type="component" value="Unplaced"/>
</dbReference>
<feature type="region of interest" description="Disordered" evidence="9">
    <location>
        <begin position="709"/>
        <end position="735"/>
    </location>
</feature>
<comment type="subcellular location">
    <subcellularLocation>
        <location evidence="1">Membrane</location>
        <topology evidence="1">Single-pass type I membrane protein</topology>
    </subcellularLocation>
</comment>
<evidence type="ECO:0000313" key="14">
    <source>
        <dbReference type="Proteomes" id="UP001652740"/>
    </source>
</evidence>
<dbReference type="SMART" id="SM00060">
    <property type="entry name" value="FN3"/>
    <property type="match status" value="6"/>
</dbReference>
<evidence type="ECO:0000256" key="4">
    <source>
        <dbReference type="ARBA" id="ARBA00022737"/>
    </source>
</evidence>
<evidence type="ECO:0000256" key="1">
    <source>
        <dbReference type="ARBA" id="ARBA00004479"/>
    </source>
</evidence>
<name>A0ABM3MS54_GALME</name>
<feature type="domain" description="Fibronectin type-III" evidence="13">
    <location>
        <begin position="837"/>
        <end position="934"/>
    </location>
</feature>
<reference evidence="15" key="1">
    <citation type="submission" date="2025-08" db="UniProtKB">
        <authorList>
            <consortium name="RefSeq"/>
        </authorList>
    </citation>
    <scope>IDENTIFICATION</scope>
    <source>
        <tissue evidence="15">Whole larvae</tissue>
    </source>
</reference>